<dbReference type="PANTHER" id="PTHR31549:SF88">
    <property type="entry name" value="DUF4220 DOMAIN-CONTAINING PROTEIN"/>
    <property type="match status" value="1"/>
</dbReference>
<evidence type="ECO:0000313" key="2">
    <source>
        <dbReference type="EMBL" id="KAL3507530.1"/>
    </source>
</evidence>
<dbReference type="InterPro" id="IPR004158">
    <property type="entry name" value="DUF247_pln"/>
</dbReference>
<accession>A0ABD2YJH1</accession>
<protein>
    <submittedName>
        <fullName evidence="2">Uncharacterized protein</fullName>
    </submittedName>
</protein>
<dbReference type="PANTHER" id="PTHR31549">
    <property type="entry name" value="PROTEIN, PUTATIVE (DUF247)-RELATED-RELATED"/>
    <property type="match status" value="1"/>
</dbReference>
<feature type="transmembrane region" description="Helical" evidence="1">
    <location>
        <begin position="385"/>
        <end position="409"/>
    </location>
</feature>
<dbReference type="EMBL" id="JBJUIK010000013">
    <property type="protein sequence ID" value="KAL3507530.1"/>
    <property type="molecule type" value="Genomic_DNA"/>
</dbReference>
<keyword evidence="1" id="KW-1133">Transmembrane helix</keyword>
<gene>
    <name evidence="2" type="ORF">ACH5RR_032912</name>
</gene>
<comment type="caution">
    <text evidence="2">The sequence shown here is derived from an EMBL/GenBank/DDBJ whole genome shotgun (WGS) entry which is preliminary data.</text>
</comment>
<sequence length="411" mass="47140">MQSMLRPNQNIPRQICRCWPEYHSGNFANLWVFGPHYRVKELDFKRDAKMDALRFVLERSGCTLPKLLDRLERIEEAARATYADETLEKLPRVKFQEMMARDGCLFLLLAFSILGVESRSTGIELGFPEKHLIFGINCVREEMDLWLNSMFFVGNQIPVMVLEEIMKLRFFRKLKTENQWIQPLDLAKRALYNSLMVEHDQPKPVDLIHCLQSIFLGRKIGSHVIVPILDLDAGGAIEEMPSAAELSNLGIKFEKLDGELGSRGIYYKHSAFNHVLHLPVFSVDRYTELTVKCIEKYEIVQASEGIAPDVTSYLKFLNKLIRTPQDAVLLYSEGLLQGRLEYLPGLLSSFDGVELSEHLCNVRREIRDHPPQHWLKCIKLMIKPIALIAAILTFVLALLQSACSILGHYNK</sequence>
<dbReference type="AlphaFoldDB" id="A0ABD2YJH1"/>
<keyword evidence="1" id="KW-0812">Transmembrane</keyword>
<evidence type="ECO:0000256" key="1">
    <source>
        <dbReference type="SAM" id="Phobius"/>
    </source>
</evidence>
<keyword evidence="1" id="KW-0472">Membrane</keyword>
<reference evidence="2 3" key="1">
    <citation type="submission" date="2024-11" db="EMBL/GenBank/DDBJ databases">
        <title>A near-complete genome assembly of Cinchona calisaya.</title>
        <authorList>
            <person name="Lian D.C."/>
            <person name="Zhao X.W."/>
            <person name="Wei L."/>
        </authorList>
    </citation>
    <scope>NUCLEOTIDE SEQUENCE [LARGE SCALE GENOMIC DNA]</scope>
    <source>
        <tissue evidence="2">Nenye</tissue>
    </source>
</reference>
<proteinExistence type="predicted"/>
<dbReference type="Pfam" id="PF03140">
    <property type="entry name" value="DUF247"/>
    <property type="match status" value="1"/>
</dbReference>
<evidence type="ECO:0000313" key="3">
    <source>
        <dbReference type="Proteomes" id="UP001630127"/>
    </source>
</evidence>
<keyword evidence="3" id="KW-1185">Reference proteome</keyword>
<dbReference type="Proteomes" id="UP001630127">
    <property type="component" value="Unassembled WGS sequence"/>
</dbReference>
<name>A0ABD2YJH1_9GENT</name>
<organism evidence="2 3">
    <name type="scientific">Cinchona calisaya</name>
    <dbReference type="NCBI Taxonomy" id="153742"/>
    <lineage>
        <taxon>Eukaryota</taxon>
        <taxon>Viridiplantae</taxon>
        <taxon>Streptophyta</taxon>
        <taxon>Embryophyta</taxon>
        <taxon>Tracheophyta</taxon>
        <taxon>Spermatophyta</taxon>
        <taxon>Magnoliopsida</taxon>
        <taxon>eudicotyledons</taxon>
        <taxon>Gunneridae</taxon>
        <taxon>Pentapetalae</taxon>
        <taxon>asterids</taxon>
        <taxon>lamiids</taxon>
        <taxon>Gentianales</taxon>
        <taxon>Rubiaceae</taxon>
        <taxon>Cinchonoideae</taxon>
        <taxon>Cinchoneae</taxon>
        <taxon>Cinchona</taxon>
    </lineage>
</organism>